<keyword evidence="2" id="KW-0812">Transmembrane</keyword>
<organism evidence="4 5">
    <name type="scientific">Candidatus Criblamydia sequanensis CRIB-18</name>
    <dbReference type="NCBI Taxonomy" id="1437425"/>
    <lineage>
        <taxon>Bacteria</taxon>
        <taxon>Pseudomonadati</taxon>
        <taxon>Chlamydiota</taxon>
        <taxon>Chlamydiia</taxon>
        <taxon>Parachlamydiales</taxon>
        <taxon>Candidatus Criblamydiaceae</taxon>
        <taxon>Candidatus Criblamydia</taxon>
    </lineage>
</organism>
<dbReference type="InterPro" id="IPR023395">
    <property type="entry name" value="MCP_dom_sf"/>
</dbReference>
<evidence type="ECO:0000256" key="3">
    <source>
        <dbReference type="ARBA" id="ARBA00023136"/>
    </source>
</evidence>
<accession>A0A090E2M1</accession>
<dbReference type="SUPFAM" id="SSF103506">
    <property type="entry name" value="Mitochondrial carrier"/>
    <property type="match status" value="1"/>
</dbReference>
<evidence type="ECO:0000313" key="4">
    <source>
        <dbReference type="EMBL" id="CDR34894.1"/>
    </source>
</evidence>
<protein>
    <submittedName>
        <fullName evidence="4">Uncharacterized protein</fullName>
    </submittedName>
</protein>
<comment type="caution">
    <text evidence="4">The sequence shown here is derived from an EMBL/GenBank/DDBJ whole genome shotgun (WGS) entry which is preliminary data.</text>
</comment>
<dbReference type="EMBL" id="CCEJ010000010">
    <property type="protein sequence ID" value="CDR34894.1"/>
    <property type="molecule type" value="Genomic_DNA"/>
</dbReference>
<dbReference type="GO" id="GO:0016020">
    <property type="term" value="C:membrane"/>
    <property type="evidence" value="ECO:0007669"/>
    <property type="project" value="UniProtKB-SubCell"/>
</dbReference>
<dbReference type="AlphaFoldDB" id="A0A090E2M1"/>
<comment type="subcellular location">
    <subcellularLocation>
        <location evidence="1">Membrane</location>
    </subcellularLocation>
</comment>
<name>A0A090E2M1_9BACT</name>
<dbReference type="eggNOG" id="ENOG502ZMUY">
    <property type="taxonomic scope" value="Bacteria"/>
</dbReference>
<keyword evidence="3" id="KW-0472">Membrane</keyword>
<gene>
    <name evidence="4" type="ORF">CSEC_2088</name>
</gene>
<dbReference type="STRING" id="1437425.CSEC_2088"/>
<evidence type="ECO:0000256" key="1">
    <source>
        <dbReference type="ARBA" id="ARBA00004370"/>
    </source>
</evidence>
<reference evidence="4" key="1">
    <citation type="submission" date="2013-12" db="EMBL/GenBank/DDBJ databases">
        <authorList>
            <person name="Linke B."/>
        </authorList>
    </citation>
    <scope>NUCLEOTIDE SEQUENCE [LARGE SCALE GENOMIC DNA]</scope>
    <source>
        <strain evidence="4">CRIB-18</strain>
    </source>
</reference>
<evidence type="ECO:0000256" key="2">
    <source>
        <dbReference type="ARBA" id="ARBA00022692"/>
    </source>
</evidence>
<dbReference type="Gene3D" id="1.50.40.10">
    <property type="entry name" value="Mitochondrial carrier domain"/>
    <property type="match status" value="1"/>
</dbReference>
<proteinExistence type="predicted"/>
<reference evidence="4" key="2">
    <citation type="submission" date="2014-09" db="EMBL/GenBank/DDBJ databases">
        <title>Criblamydia sequanensis harbors a mega-plasmid encoding arsenite resistance.</title>
        <authorList>
            <person name="Bertelli C."/>
            <person name="Goesmann A."/>
            <person name="Greub G."/>
        </authorList>
    </citation>
    <scope>NUCLEOTIDE SEQUENCE [LARGE SCALE GENOMIC DNA]</scope>
    <source>
        <strain evidence="4">CRIB-18</strain>
    </source>
</reference>
<evidence type="ECO:0000313" key="5">
    <source>
        <dbReference type="Proteomes" id="UP000031552"/>
    </source>
</evidence>
<dbReference type="Proteomes" id="UP000031552">
    <property type="component" value="Unassembled WGS sequence"/>
</dbReference>
<sequence length="176" mass="20236">MIIELPKLFKCYGLNDREQQIATGISISTVDSIGTIHLEKVRVVYATAKKTSLPLIDIIKEGWKGFSTYWIKRSVNMVTFLTVQEYLRNKNREGDKELKAYEMLKVGVEVAFIVSFVGAPFDFANTLKQAKNLNPLHHLNRKDIVKLYKGWPMNTLSLIIQNIASIFLFEKLRQNN</sequence>
<keyword evidence="5" id="KW-1185">Reference proteome</keyword>